<dbReference type="RefSeq" id="WP_147281939.1">
    <property type="nucleotide sequence ID" value="NZ_CP077319.1"/>
</dbReference>
<organism evidence="1 2">
    <name type="scientific">Providencia rettgeri</name>
    <dbReference type="NCBI Taxonomy" id="587"/>
    <lineage>
        <taxon>Bacteria</taxon>
        <taxon>Pseudomonadati</taxon>
        <taxon>Pseudomonadota</taxon>
        <taxon>Gammaproteobacteria</taxon>
        <taxon>Enterobacterales</taxon>
        <taxon>Morganellaceae</taxon>
        <taxon>Providencia</taxon>
    </lineage>
</organism>
<accession>A0A379FTK4</accession>
<reference evidence="1 2" key="1">
    <citation type="submission" date="2018-06" db="EMBL/GenBank/DDBJ databases">
        <authorList>
            <consortium name="Pathogen Informatics"/>
            <person name="Doyle S."/>
        </authorList>
    </citation>
    <scope>NUCLEOTIDE SEQUENCE [LARGE SCALE GENOMIC DNA]</scope>
    <source>
        <strain evidence="1 2">NCTC11801</strain>
    </source>
</reference>
<proteinExistence type="predicted"/>
<dbReference type="GeneID" id="93674925"/>
<protein>
    <submittedName>
        <fullName evidence="1">Uncharacterized protein</fullName>
    </submittedName>
</protein>
<evidence type="ECO:0000313" key="2">
    <source>
        <dbReference type="Proteomes" id="UP000254208"/>
    </source>
</evidence>
<evidence type="ECO:0000313" key="1">
    <source>
        <dbReference type="EMBL" id="SUC31967.1"/>
    </source>
</evidence>
<dbReference type="EMBL" id="UGTZ01000001">
    <property type="protein sequence ID" value="SUC31967.1"/>
    <property type="molecule type" value="Genomic_DNA"/>
</dbReference>
<sequence>MVGDVPPTQCLGVFYRSRPLHQRSCTPCVRLGRLGCLSCPDRLAIITRYSSILKLTSHTLAVAALMPLSSCRSIAANNWCVFGLYAALPELIRLLTLTTVC</sequence>
<gene>
    <name evidence="1" type="ORF">NCTC11801_02940</name>
</gene>
<dbReference type="AlphaFoldDB" id="A0A379FTK4"/>
<name>A0A379FTK4_PRORE</name>
<dbReference type="Proteomes" id="UP000254208">
    <property type="component" value="Unassembled WGS sequence"/>
</dbReference>